<keyword evidence="1" id="KW-0732">Signal</keyword>
<evidence type="ECO:0000313" key="3">
    <source>
        <dbReference type="Proteomes" id="UP001499938"/>
    </source>
</evidence>
<dbReference type="EMBL" id="BAAAPO010000030">
    <property type="protein sequence ID" value="GAA1794618.1"/>
    <property type="molecule type" value="Genomic_DNA"/>
</dbReference>
<sequence length="129" mass="12952">MPYRRLTSALIASAGIAGAVALSAPAHAADFSVGTVTYCSKGSVVTLTATPGSGRIAVTLDVNGSGSGNYWTLGMVDNFTGVYGGTKRADANGDVRVSAETADQAGTDNFGASAFNWRTGEVCAATLPV</sequence>
<comment type="caution">
    <text evidence="2">The sequence shown here is derived from an EMBL/GenBank/DDBJ whole genome shotgun (WGS) entry which is preliminary data.</text>
</comment>
<evidence type="ECO:0000256" key="1">
    <source>
        <dbReference type="SAM" id="SignalP"/>
    </source>
</evidence>
<feature type="signal peptide" evidence="1">
    <location>
        <begin position="1"/>
        <end position="28"/>
    </location>
</feature>
<feature type="chain" id="PRO_5045390971" evidence="1">
    <location>
        <begin position="29"/>
        <end position="129"/>
    </location>
</feature>
<reference evidence="2 3" key="1">
    <citation type="journal article" date="2019" name="Int. J. Syst. Evol. Microbiol.">
        <title>The Global Catalogue of Microorganisms (GCM) 10K type strain sequencing project: providing services to taxonomists for standard genome sequencing and annotation.</title>
        <authorList>
            <consortium name="The Broad Institute Genomics Platform"/>
            <consortium name="The Broad Institute Genome Sequencing Center for Infectious Disease"/>
            <person name="Wu L."/>
            <person name="Ma J."/>
        </authorList>
    </citation>
    <scope>NUCLEOTIDE SEQUENCE [LARGE SCALE GENOMIC DNA]</scope>
    <source>
        <strain evidence="2 3">JCM 15592</strain>
    </source>
</reference>
<protein>
    <submittedName>
        <fullName evidence="2">Uncharacterized protein</fullName>
    </submittedName>
</protein>
<dbReference type="RefSeq" id="WP_344084114.1">
    <property type="nucleotide sequence ID" value="NZ_BAAAPO010000030.1"/>
</dbReference>
<evidence type="ECO:0000313" key="2">
    <source>
        <dbReference type="EMBL" id="GAA1794618.1"/>
    </source>
</evidence>
<dbReference type="Proteomes" id="UP001499938">
    <property type="component" value="Unassembled WGS sequence"/>
</dbReference>
<proteinExistence type="predicted"/>
<name>A0ABN2LND5_9MICO</name>
<accession>A0ABN2LND5</accession>
<gene>
    <name evidence="2" type="ORF">GCM10009811_18960</name>
</gene>
<organism evidence="2 3">
    <name type="scientific">Nostocoides veronense</name>
    <dbReference type="NCBI Taxonomy" id="330836"/>
    <lineage>
        <taxon>Bacteria</taxon>
        <taxon>Bacillati</taxon>
        <taxon>Actinomycetota</taxon>
        <taxon>Actinomycetes</taxon>
        <taxon>Micrococcales</taxon>
        <taxon>Intrasporangiaceae</taxon>
        <taxon>Nostocoides</taxon>
    </lineage>
</organism>
<keyword evidence="3" id="KW-1185">Reference proteome</keyword>